<gene>
    <name evidence="3" type="ORF">Rsub_00042</name>
</gene>
<feature type="compositionally biased region" description="Gly residues" evidence="1">
    <location>
        <begin position="11"/>
        <end position="22"/>
    </location>
</feature>
<dbReference type="AlphaFoldDB" id="A0A2V0NJE9"/>
<protein>
    <recommendedName>
        <fullName evidence="2">F-box domain-containing protein</fullName>
    </recommendedName>
</protein>
<dbReference type="OrthoDB" id="548559at2759"/>
<dbReference type="InterPro" id="IPR036047">
    <property type="entry name" value="F-box-like_dom_sf"/>
</dbReference>
<dbReference type="GO" id="GO:0045944">
    <property type="term" value="P:positive regulation of transcription by RNA polymerase II"/>
    <property type="evidence" value="ECO:0007669"/>
    <property type="project" value="TreeGrafter"/>
</dbReference>
<evidence type="ECO:0000313" key="4">
    <source>
        <dbReference type="Proteomes" id="UP000247498"/>
    </source>
</evidence>
<dbReference type="Gene3D" id="1.20.1280.50">
    <property type="match status" value="1"/>
</dbReference>
<dbReference type="PANTHER" id="PTHR46007:SF8">
    <property type="entry name" value="C2H2-TYPE DOMAIN-CONTAINING PROTEIN"/>
    <property type="match status" value="1"/>
</dbReference>
<dbReference type="EMBL" id="BDRX01000001">
    <property type="protein sequence ID" value="GBF87331.1"/>
    <property type="molecule type" value="Genomic_DNA"/>
</dbReference>
<organism evidence="3 4">
    <name type="scientific">Raphidocelis subcapitata</name>
    <dbReference type="NCBI Taxonomy" id="307507"/>
    <lineage>
        <taxon>Eukaryota</taxon>
        <taxon>Viridiplantae</taxon>
        <taxon>Chlorophyta</taxon>
        <taxon>core chlorophytes</taxon>
        <taxon>Chlorophyceae</taxon>
        <taxon>CS clade</taxon>
        <taxon>Sphaeropleales</taxon>
        <taxon>Selenastraceae</taxon>
        <taxon>Raphidocelis</taxon>
    </lineage>
</organism>
<dbReference type="Proteomes" id="UP000247498">
    <property type="component" value="Unassembled WGS sequence"/>
</dbReference>
<dbReference type="InParanoid" id="A0A2V0NJE9"/>
<accession>A0A2V0NJE9</accession>
<sequence length="504" mass="50367">MGDRAGASDSGSGGASGSGGSGAAAPQQAPLPGPTQCFGPDVARRLLERASQSVEEALPNEPELLLELRARLGPHCSEARLAQALRAHKRLHWSVNSYLRGALSSPRAGEGEDFEPKRPSTASAAGVAPAAAAAAAAAAARPTGAPAAAAAAALSAAGGAADAPGAPPAQGRGGDEAAEAAPPPPSLAAALPGPLLEDVLRRLGSARSVCRAACACRALNRAAAADGVWRPLFLAEWDGAVFPTRAAGGAPTFGDDGPAAGACAASGGGGGGGGDGGGGGGGGRPEGPSAMPAPAAAARPGPAPAGMGPGVAGEEGLAAGGPPTPPPQPPPHPQPQLQLPAPRPRPPRDPRAAAAAAAGGWRALHRRQRGYEGRRACPRCGEGRVVPILYGYPTPELLAGMRSGRLVLGGDHLIESAHIWACRGGAGCCFRSWPWRGVRRWEEDERRGRGGAGAAAAAAAAAAAQQQQQQQEQQQQQQGQQQQQEGQDPQAWQRAPVLPYTFEL</sequence>
<reference evidence="3 4" key="1">
    <citation type="journal article" date="2018" name="Sci. Rep.">
        <title>Raphidocelis subcapitata (=Pseudokirchneriella subcapitata) provides an insight into genome evolution and environmental adaptations in the Sphaeropleales.</title>
        <authorList>
            <person name="Suzuki S."/>
            <person name="Yamaguchi H."/>
            <person name="Nakajima N."/>
            <person name="Kawachi M."/>
        </authorList>
    </citation>
    <scope>NUCLEOTIDE SEQUENCE [LARGE SCALE GENOMIC DNA]</scope>
    <source>
        <strain evidence="3 4">NIES-35</strain>
    </source>
</reference>
<comment type="caution">
    <text evidence="3">The sequence shown here is derived from an EMBL/GenBank/DDBJ whole genome shotgun (WGS) entry which is preliminary data.</text>
</comment>
<feature type="region of interest" description="Disordered" evidence="1">
    <location>
        <begin position="444"/>
        <end position="504"/>
    </location>
</feature>
<feature type="region of interest" description="Disordered" evidence="1">
    <location>
        <begin position="1"/>
        <end position="39"/>
    </location>
</feature>
<evidence type="ECO:0000259" key="2">
    <source>
        <dbReference type="Pfam" id="PF12937"/>
    </source>
</evidence>
<feature type="compositionally biased region" description="Low complexity" evidence="1">
    <location>
        <begin position="454"/>
        <end position="487"/>
    </location>
</feature>
<feature type="region of interest" description="Disordered" evidence="1">
    <location>
        <begin position="159"/>
        <end position="189"/>
    </location>
</feature>
<keyword evidence="4" id="KW-1185">Reference proteome</keyword>
<feature type="compositionally biased region" description="Low complexity" evidence="1">
    <location>
        <begin position="352"/>
        <end position="361"/>
    </location>
</feature>
<feature type="domain" description="F-box" evidence="2">
    <location>
        <begin position="190"/>
        <end position="234"/>
    </location>
</feature>
<feature type="compositionally biased region" description="Pro residues" evidence="1">
    <location>
        <begin position="322"/>
        <end position="334"/>
    </location>
</feature>
<feature type="region of interest" description="Disordered" evidence="1">
    <location>
        <begin position="269"/>
        <end position="361"/>
    </location>
</feature>
<dbReference type="PANTHER" id="PTHR46007">
    <property type="entry name" value="MEDIATOR OF RNA POLYMERASE II TRANSCRIPTION SUBUNIT 12"/>
    <property type="match status" value="1"/>
</dbReference>
<dbReference type="InterPro" id="IPR001810">
    <property type="entry name" value="F-box_dom"/>
</dbReference>
<feature type="compositionally biased region" description="Low complexity" evidence="1">
    <location>
        <begin position="1"/>
        <end position="10"/>
    </location>
</feature>
<feature type="region of interest" description="Disordered" evidence="1">
    <location>
        <begin position="103"/>
        <end position="122"/>
    </location>
</feature>
<name>A0A2V0NJE9_9CHLO</name>
<dbReference type="GO" id="GO:0003713">
    <property type="term" value="F:transcription coactivator activity"/>
    <property type="evidence" value="ECO:0007669"/>
    <property type="project" value="TreeGrafter"/>
</dbReference>
<dbReference type="Pfam" id="PF12937">
    <property type="entry name" value="F-box-like"/>
    <property type="match status" value="1"/>
</dbReference>
<evidence type="ECO:0000256" key="1">
    <source>
        <dbReference type="SAM" id="MobiDB-lite"/>
    </source>
</evidence>
<evidence type="ECO:0000313" key="3">
    <source>
        <dbReference type="EMBL" id="GBF87331.1"/>
    </source>
</evidence>
<feature type="compositionally biased region" description="Low complexity" evidence="1">
    <location>
        <begin position="286"/>
        <end position="306"/>
    </location>
</feature>
<proteinExistence type="predicted"/>
<dbReference type="GO" id="GO:0016592">
    <property type="term" value="C:mediator complex"/>
    <property type="evidence" value="ECO:0007669"/>
    <property type="project" value="TreeGrafter"/>
</dbReference>
<dbReference type="SUPFAM" id="SSF81383">
    <property type="entry name" value="F-box domain"/>
    <property type="match status" value="1"/>
</dbReference>
<dbReference type="InterPro" id="IPR051647">
    <property type="entry name" value="Mediator_comp_sub12"/>
</dbReference>
<feature type="compositionally biased region" description="Low complexity" evidence="1">
    <location>
        <begin position="159"/>
        <end position="170"/>
    </location>
</feature>
<feature type="compositionally biased region" description="Gly residues" evidence="1">
    <location>
        <begin position="269"/>
        <end position="285"/>
    </location>
</feature>